<dbReference type="EMBL" id="QRBI01000230">
    <property type="protein sequence ID" value="RMB92150.1"/>
    <property type="molecule type" value="Genomic_DNA"/>
</dbReference>
<reference evidence="2 3" key="1">
    <citation type="submission" date="2018-07" db="EMBL/GenBank/DDBJ databases">
        <title>A high quality draft genome assembly of the barn swallow (H. rustica rustica).</title>
        <authorList>
            <person name="Formenti G."/>
            <person name="Chiara M."/>
            <person name="Poveda L."/>
            <person name="Francoijs K.-J."/>
            <person name="Bonisoli-Alquati A."/>
            <person name="Canova L."/>
            <person name="Gianfranceschi L."/>
            <person name="Horner D.S."/>
            <person name="Saino N."/>
        </authorList>
    </citation>
    <scope>NUCLEOTIDE SEQUENCE [LARGE SCALE GENOMIC DNA]</scope>
    <source>
        <strain evidence="2">Chelidonia</strain>
        <tissue evidence="2">Blood</tissue>
    </source>
</reference>
<keyword evidence="3" id="KW-1185">Reference proteome</keyword>
<sequence>MSHSLCWLDHILISPEPVKSNPTSRRFGSQISAGACRSSGRCSSPRAQAEEDTAGSLCWHSRALILLLTTDVVFERVNWARHNNSPPSLGIKDTSLPQALRNGNKNVLLRREDDSRTPNGHPGPQEILFVQNKRQHQVVWAPPPPLEKVLITQFALRPQGAKIREYERSFSKTRQTHPLLPCPGSLQMMAESGEDGDSNAT</sequence>
<evidence type="ECO:0000256" key="1">
    <source>
        <dbReference type="SAM" id="MobiDB-lite"/>
    </source>
</evidence>
<evidence type="ECO:0000313" key="3">
    <source>
        <dbReference type="Proteomes" id="UP000269221"/>
    </source>
</evidence>
<organism evidence="2 3">
    <name type="scientific">Hirundo rustica rustica</name>
    <dbReference type="NCBI Taxonomy" id="333673"/>
    <lineage>
        <taxon>Eukaryota</taxon>
        <taxon>Metazoa</taxon>
        <taxon>Chordata</taxon>
        <taxon>Craniata</taxon>
        <taxon>Vertebrata</taxon>
        <taxon>Euteleostomi</taxon>
        <taxon>Archelosauria</taxon>
        <taxon>Archosauria</taxon>
        <taxon>Dinosauria</taxon>
        <taxon>Saurischia</taxon>
        <taxon>Theropoda</taxon>
        <taxon>Coelurosauria</taxon>
        <taxon>Aves</taxon>
        <taxon>Neognathae</taxon>
        <taxon>Neoaves</taxon>
        <taxon>Telluraves</taxon>
        <taxon>Australaves</taxon>
        <taxon>Passeriformes</taxon>
        <taxon>Sylvioidea</taxon>
        <taxon>Hirundinidae</taxon>
        <taxon>Hirundo</taxon>
    </lineage>
</organism>
<evidence type="ECO:0000313" key="2">
    <source>
        <dbReference type="EMBL" id="RMB92150.1"/>
    </source>
</evidence>
<feature type="region of interest" description="Disordered" evidence="1">
    <location>
        <begin position="170"/>
        <end position="201"/>
    </location>
</feature>
<protein>
    <submittedName>
        <fullName evidence="2">Uncharacterized protein</fullName>
    </submittedName>
</protein>
<proteinExistence type="predicted"/>
<name>A0A3M0IW70_HIRRU</name>
<gene>
    <name evidence="2" type="ORF">DUI87_31261</name>
</gene>
<accession>A0A3M0IW70</accession>
<dbReference type="Proteomes" id="UP000269221">
    <property type="component" value="Unassembled WGS sequence"/>
</dbReference>
<dbReference type="AlphaFoldDB" id="A0A3M0IW70"/>
<feature type="compositionally biased region" description="Acidic residues" evidence="1">
    <location>
        <begin position="192"/>
        <end position="201"/>
    </location>
</feature>
<comment type="caution">
    <text evidence="2">The sequence shown here is derived from an EMBL/GenBank/DDBJ whole genome shotgun (WGS) entry which is preliminary data.</text>
</comment>